<evidence type="ECO:0000313" key="1">
    <source>
        <dbReference type="EMBL" id="WNY25337.1"/>
    </source>
</evidence>
<evidence type="ECO:0000313" key="2">
    <source>
        <dbReference type="Proteomes" id="UP001303587"/>
    </source>
</evidence>
<reference evidence="1 2" key="1">
    <citation type="submission" date="2023-07" db="EMBL/GenBank/DDBJ databases">
        <title>Closed genoem sequence of Methanosarcinaceae archaeon Ac7.</title>
        <authorList>
            <person name="Poehlein A."/>
            <person name="Protasov E."/>
            <person name="Platt K."/>
            <person name="Reeh H."/>
            <person name="Daniel R."/>
            <person name="Brune A."/>
        </authorList>
    </citation>
    <scope>NUCLEOTIDE SEQUENCE [LARGE SCALE GENOMIC DNA]</scope>
    <source>
        <strain evidence="1 2">Ac7</strain>
    </source>
</reference>
<organism evidence="1 2">
    <name type="scientific">Methanolapillus millepedarum</name>
    <dbReference type="NCBI Taxonomy" id="3028296"/>
    <lineage>
        <taxon>Archaea</taxon>
        <taxon>Methanobacteriati</taxon>
        <taxon>Methanobacteriota</taxon>
        <taxon>Stenosarchaea group</taxon>
        <taxon>Methanomicrobia</taxon>
        <taxon>Methanosarcinales</taxon>
        <taxon>Methanosarcinaceae</taxon>
        <taxon>Methanolapillus</taxon>
    </lineage>
</organism>
<dbReference type="RefSeq" id="WP_338103368.1">
    <property type="nucleotide sequence ID" value="NZ_CP131060.1"/>
</dbReference>
<dbReference type="Proteomes" id="UP001303587">
    <property type="component" value="Chromosome"/>
</dbReference>
<protein>
    <submittedName>
        <fullName evidence="1">Uncharacterized protein</fullName>
    </submittedName>
</protein>
<proteinExistence type="predicted"/>
<accession>A0AA96VEW4</accession>
<keyword evidence="2" id="KW-1185">Reference proteome</keyword>
<sequence>MEEKLKDVINEQMDLVIISLRDDDDYGVSILTIQDDDPVCQIKLYQNPLDLDGKSFSKAMEELNDYSKVYVEESNDIYEVLNVHRDFCLHPEMTPEEFDKINVRILQSSADLEKVLKKGVKGMFNYFAIETK</sequence>
<name>A0AA96VEW4_9EURY</name>
<dbReference type="AlphaFoldDB" id="A0AA96VEW4"/>
<gene>
    <name evidence="1" type="ORF">MsAc7_08870</name>
</gene>
<dbReference type="EMBL" id="CP131060">
    <property type="protein sequence ID" value="WNY25337.1"/>
    <property type="molecule type" value="Genomic_DNA"/>
</dbReference>
<dbReference type="GeneID" id="89229998"/>